<feature type="domain" description="Alpha-L-rhamnosidase C-terminal" evidence="7">
    <location>
        <begin position="547"/>
        <end position="620"/>
    </location>
</feature>
<name>A0A117LZF8_9BACT</name>
<proteinExistence type="predicted"/>
<dbReference type="STRING" id="1123008.GCA_000380985_00019"/>
<evidence type="ECO:0000256" key="1">
    <source>
        <dbReference type="ARBA" id="ARBA00001445"/>
    </source>
</evidence>
<dbReference type="Gene3D" id="2.60.420.10">
    <property type="entry name" value="Maltose phosphorylase, domain 3"/>
    <property type="match status" value="1"/>
</dbReference>
<protein>
    <recommendedName>
        <fullName evidence="2">alpha-L-rhamnosidase</fullName>
        <ecNumber evidence="2">3.2.1.40</ecNumber>
    </recommendedName>
</protein>
<dbReference type="Pfam" id="PF17390">
    <property type="entry name" value="Bac_rhamnosid_C"/>
    <property type="match status" value="1"/>
</dbReference>
<dbReference type="InterPro" id="IPR012341">
    <property type="entry name" value="6hp_glycosidase-like_sf"/>
</dbReference>
<comment type="caution">
    <text evidence="8">The sequence shown here is derived from an EMBL/GenBank/DDBJ whole genome shotgun (WGS) entry which is preliminary data.</text>
</comment>
<dbReference type="PATRIC" id="fig|294710.3.peg.152"/>
<dbReference type="InterPro" id="IPR013737">
    <property type="entry name" value="Bac_rhamnosid_N"/>
</dbReference>
<dbReference type="Pfam" id="PF05592">
    <property type="entry name" value="Bac_rhamnosid"/>
    <property type="match status" value="1"/>
</dbReference>
<evidence type="ECO:0000259" key="7">
    <source>
        <dbReference type="Pfam" id="PF17390"/>
    </source>
</evidence>
<dbReference type="GO" id="GO:0030596">
    <property type="term" value="F:alpha-L-rhamnosidase activity"/>
    <property type="evidence" value="ECO:0007669"/>
    <property type="project" value="UniProtKB-EC"/>
</dbReference>
<dbReference type="Pfam" id="PF17389">
    <property type="entry name" value="Bac_rhamnosid6H"/>
    <property type="match status" value="1"/>
</dbReference>
<evidence type="ECO:0000256" key="2">
    <source>
        <dbReference type="ARBA" id="ARBA00012652"/>
    </source>
</evidence>
<evidence type="ECO:0000259" key="5">
    <source>
        <dbReference type="Pfam" id="PF08531"/>
    </source>
</evidence>
<dbReference type="Gene3D" id="1.50.10.10">
    <property type="match status" value="1"/>
</dbReference>
<evidence type="ECO:0000313" key="8">
    <source>
        <dbReference type="EMBL" id="KUK75851.1"/>
    </source>
</evidence>
<dbReference type="GO" id="GO:0005975">
    <property type="term" value="P:carbohydrate metabolic process"/>
    <property type="evidence" value="ECO:0007669"/>
    <property type="project" value="InterPro"/>
</dbReference>
<dbReference type="InterPro" id="IPR035396">
    <property type="entry name" value="Bac_rhamnosid6H"/>
</dbReference>
<sequence length="660" mass="74779">GPIRESNIYLGETYDANHEIDNWNMSGSSSDGWEKALLATANTPPRLVPQMIPPIRKKETLSAERIWQDSRGKWIYDFGVNVAGVPLLKVKQPKGTKVTIRFAESIDSANSLDFQSTGWIHHGEIFKDQYICKGKGVEEWSPRFTYHGYRYAELSGLSGKPDLETLKLIVVHSDVSNTGQFACANEQINKLHELAIRTVKNNLHGIPTDCPIREKCGWLGDVHAYVKMANMNFQLENFWHKYLEDIRSGASKEEKNTLFHERYNNTFYFADKAAGIPYMIAPGKRLCGVASPDWGTVQVQLPWWIYVYYGNKQLLSDYYPQMKQWTLYVNSLAKDEERKKLYDMRTNSIVYQGLGDWCPPKYASENKTPVEFTSTAFHYLDTKIMREVAGILGKAEDEALFSRLKEEIATEMRAVFYDPENKTFGSQTADAMALDLGIVPEGDEDKVSRSIVENMNSHSEGFMNCGIFGISRIGSMLARHGNAEAAWQMFTKKGEHSFEWMWTAADATTLWESLPINEISREGALNASHNHPMQAGYDITFFEDIAGIAPDPSGFGFKVIRFEPLFCDYLPWAKAQIVTPYGVVSSNWEKTGGTLKWEISIPPNSSGLVIPPYSGKCTVNGEEIELCTFLKMEKKEDKNHYTFPSGNYQLIFHDLSASTY</sequence>
<feature type="domain" description="Bacterial alpha-L-rhamnosidase N-terminal" evidence="5">
    <location>
        <begin position="1"/>
        <end position="59"/>
    </location>
</feature>
<dbReference type="Pfam" id="PF08531">
    <property type="entry name" value="Bac_rhamnosid_N"/>
    <property type="match status" value="1"/>
</dbReference>
<dbReference type="Gene3D" id="2.60.120.260">
    <property type="entry name" value="Galactose-binding domain-like"/>
    <property type="match status" value="2"/>
</dbReference>
<gene>
    <name evidence="8" type="ORF">XD92_1480</name>
</gene>
<dbReference type="PANTHER" id="PTHR33307:SF6">
    <property type="entry name" value="ALPHA-RHAMNOSIDASE (EUROFUNG)-RELATED"/>
    <property type="match status" value="1"/>
</dbReference>
<evidence type="ECO:0000259" key="4">
    <source>
        <dbReference type="Pfam" id="PF05592"/>
    </source>
</evidence>
<dbReference type="AlphaFoldDB" id="A0A117LZF8"/>
<evidence type="ECO:0000259" key="6">
    <source>
        <dbReference type="Pfam" id="PF17389"/>
    </source>
</evidence>
<reference evidence="9" key="1">
    <citation type="journal article" date="2015" name="MBio">
        <title>Genome-Resolved Metagenomic Analysis Reveals Roles for Candidate Phyla and Other Microbial Community Members in Biogeochemical Transformations in Oil Reservoirs.</title>
        <authorList>
            <person name="Hu P."/>
            <person name="Tom L."/>
            <person name="Singh A."/>
            <person name="Thomas B.C."/>
            <person name="Baker B.J."/>
            <person name="Piceno Y.M."/>
            <person name="Andersen G.L."/>
            <person name="Banfield J.F."/>
        </authorList>
    </citation>
    <scope>NUCLEOTIDE SEQUENCE [LARGE SCALE GENOMIC DNA]</scope>
</reference>
<evidence type="ECO:0000256" key="3">
    <source>
        <dbReference type="ARBA" id="ARBA00022801"/>
    </source>
</evidence>
<feature type="domain" description="Alpha-L-rhamnosidase concanavalin-like" evidence="4">
    <location>
        <begin position="71"/>
        <end position="172"/>
    </location>
</feature>
<dbReference type="Proteomes" id="UP000053860">
    <property type="component" value="Unassembled WGS sequence"/>
</dbReference>
<dbReference type="PANTHER" id="PTHR33307">
    <property type="entry name" value="ALPHA-RHAMNOSIDASE (EUROFUNG)"/>
    <property type="match status" value="1"/>
</dbReference>
<keyword evidence="3" id="KW-0378">Hydrolase</keyword>
<dbReference type="InterPro" id="IPR008928">
    <property type="entry name" value="6-hairpin_glycosidase_sf"/>
</dbReference>
<dbReference type="EC" id="3.2.1.40" evidence="2"/>
<dbReference type="InterPro" id="IPR008902">
    <property type="entry name" value="Rhamnosid_concanavalin"/>
</dbReference>
<comment type="catalytic activity">
    <reaction evidence="1">
        <text>Hydrolysis of terminal non-reducing alpha-L-rhamnose residues in alpha-L-rhamnosides.</text>
        <dbReference type="EC" id="3.2.1.40"/>
    </reaction>
</comment>
<accession>A0A117LZF8</accession>
<dbReference type="SUPFAM" id="SSF48208">
    <property type="entry name" value="Six-hairpin glycosidases"/>
    <property type="match status" value="1"/>
</dbReference>
<dbReference type="EMBL" id="LGGN01000352">
    <property type="protein sequence ID" value="KUK75851.1"/>
    <property type="molecule type" value="Genomic_DNA"/>
</dbReference>
<feature type="non-terminal residue" evidence="8">
    <location>
        <position position="1"/>
    </location>
</feature>
<feature type="domain" description="Alpha-L-rhamnosidase six-hairpin glycosidase" evidence="6">
    <location>
        <begin position="177"/>
        <end position="535"/>
    </location>
</feature>
<dbReference type="InterPro" id="IPR016007">
    <property type="entry name" value="Alpha_rhamnosid"/>
</dbReference>
<organism evidence="8 9">
    <name type="scientific">Proteiniphilum acetatigenes</name>
    <dbReference type="NCBI Taxonomy" id="294710"/>
    <lineage>
        <taxon>Bacteria</taxon>
        <taxon>Pseudomonadati</taxon>
        <taxon>Bacteroidota</taxon>
        <taxon>Bacteroidia</taxon>
        <taxon>Bacteroidales</taxon>
        <taxon>Dysgonomonadaceae</taxon>
        <taxon>Proteiniphilum</taxon>
    </lineage>
</organism>
<evidence type="ECO:0000313" key="9">
    <source>
        <dbReference type="Proteomes" id="UP000053860"/>
    </source>
</evidence>
<dbReference type="InterPro" id="IPR035398">
    <property type="entry name" value="Bac_rhamnosid_C"/>
</dbReference>